<evidence type="ECO:0000256" key="1">
    <source>
        <dbReference type="ARBA" id="ARBA00022729"/>
    </source>
</evidence>
<evidence type="ECO:0000313" key="5">
    <source>
        <dbReference type="Proteomes" id="UP000184604"/>
    </source>
</evidence>
<dbReference type="Pfam" id="PF07532">
    <property type="entry name" value="Big_4"/>
    <property type="match status" value="1"/>
</dbReference>
<proteinExistence type="predicted"/>
<organism evidence="4 5">
    <name type="scientific">Clostridium kluyveri</name>
    <dbReference type="NCBI Taxonomy" id="1534"/>
    <lineage>
        <taxon>Bacteria</taxon>
        <taxon>Bacillati</taxon>
        <taxon>Bacillota</taxon>
        <taxon>Clostridia</taxon>
        <taxon>Eubacteriales</taxon>
        <taxon>Clostridiaceae</taxon>
        <taxon>Clostridium</taxon>
    </lineage>
</organism>
<dbReference type="Pfam" id="PF01520">
    <property type="entry name" value="Amidase_3"/>
    <property type="match status" value="2"/>
</dbReference>
<dbReference type="SMART" id="SM00646">
    <property type="entry name" value="Ami_3"/>
    <property type="match status" value="2"/>
</dbReference>
<evidence type="ECO:0000259" key="3">
    <source>
        <dbReference type="SMART" id="SM00646"/>
    </source>
</evidence>
<dbReference type="SUPFAM" id="SSF53187">
    <property type="entry name" value="Zn-dependent exopeptidases"/>
    <property type="match status" value="2"/>
</dbReference>
<evidence type="ECO:0000313" key="4">
    <source>
        <dbReference type="EMBL" id="APM41053.1"/>
    </source>
</evidence>
<feature type="domain" description="MurNAc-LAA" evidence="3">
    <location>
        <begin position="483"/>
        <end position="594"/>
    </location>
</feature>
<dbReference type="EMBL" id="CP018335">
    <property type="protein sequence ID" value="APM41053.1"/>
    <property type="molecule type" value="Genomic_DNA"/>
</dbReference>
<dbReference type="InterPro" id="IPR032812">
    <property type="entry name" value="SbsA_Ig"/>
</dbReference>
<dbReference type="PANTHER" id="PTHR30404:SF0">
    <property type="entry name" value="N-ACETYLMURAMOYL-L-ALANINE AMIDASE AMIC"/>
    <property type="match status" value="1"/>
</dbReference>
<dbReference type="CDD" id="cd02696">
    <property type="entry name" value="MurNAc-LAA"/>
    <property type="match status" value="2"/>
</dbReference>
<dbReference type="Gene3D" id="3.40.630.40">
    <property type="entry name" value="Zn-dependent exopeptidases"/>
    <property type="match status" value="2"/>
</dbReference>
<sequence>MKDTKVYKIMLLSFIFIFMTFVKISMVHASAYNGTVIGKDIEIDKSWKIKFNMQLDESTVNDSNIVVVDGDGNSVPISVQLADNGSDLVVAPKTQYTYGKTYNLIVKSGLKSISGKSYGESKMQFSVKSNPISSAKYTVTIDAGHGGNDKGNISGSGLNEKDVDLAVALKVGNILEQNGVNVVYTRKDDNISWDSSSDLKSRFDIANNAKSDVFVTIHCNSYAENSAVNGIETYYAGYSDEAKNIANKIQNEMVSYTGRASRGVKEGQSQHEILRGTLSPAVMVELGFMTNSEESSLLGSDDYQNKSAAAIAKGVLESLSSLNENKELMVSSISDLANQITEGDDYSLPISVQATMSNGTTQKVGVIWDSEKVDSSKTGTFTYKGTAAGYEKQVTLTLTIVAKAQQTPPSSTAPIIVIDPGHGMGSDVGATGINGLQEDDITLAVGLKTGKILEEHGINVVYTRTTDMRSTPMSVTESLQKRCDISNSVNAKYFVCIHTNSFDVSSANGTETLYYTGNEEGKRLATYIQNSIVEEVGTYNRGLKDGSWLYIAKNTTAPAVLTELGFVTNPEDAAKLSSDEYRAKFAQAIADGILKALGY</sequence>
<protein>
    <submittedName>
        <fullName evidence="4">N-acetylmuramoyl-L-alanine amidase</fullName>
    </submittedName>
</protein>
<dbReference type="InterPro" id="IPR014755">
    <property type="entry name" value="Cu-Rt/internalin_Ig-like"/>
</dbReference>
<evidence type="ECO:0000256" key="2">
    <source>
        <dbReference type="ARBA" id="ARBA00022801"/>
    </source>
</evidence>
<dbReference type="Gene3D" id="2.60.40.1220">
    <property type="match status" value="1"/>
</dbReference>
<dbReference type="InterPro" id="IPR002508">
    <property type="entry name" value="MurNAc-LAA_cat"/>
</dbReference>
<dbReference type="PANTHER" id="PTHR30404">
    <property type="entry name" value="N-ACETYLMURAMOYL-L-ALANINE AMIDASE"/>
    <property type="match status" value="1"/>
</dbReference>
<accession>A0A1L5FDM1</accession>
<dbReference type="InterPro" id="IPR011081">
    <property type="entry name" value="Big_4"/>
</dbReference>
<dbReference type="OrthoDB" id="9772024at2"/>
<dbReference type="GO" id="GO:0008745">
    <property type="term" value="F:N-acetylmuramoyl-L-alanine amidase activity"/>
    <property type="evidence" value="ECO:0007669"/>
    <property type="project" value="InterPro"/>
</dbReference>
<reference evidence="4 5" key="1">
    <citation type="submission" date="2016-12" db="EMBL/GenBank/DDBJ databases">
        <title>Complete genome sequence of Clostridium kluyveri JZZ isolated from the pit mud of a Chinese flavor liquor-making factory.</title>
        <authorList>
            <person name="Wang Y."/>
        </authorList>
    </citation>
    <scope>NUCLEOTIDE SEQUENCE [LARGE SCALE GENOMIC DNA]</scope>
    <source>
        <strain evidence="4 5">JZZ</strain>
    </source>
</reference>
<keyword evidence="1" id="KW-0732">Signal</keyword>
<name>A0A1L5FDM1_CLOKL</name>
<dbReference type="GO" id="GO:0030288">
    <property type="term" value="C:outer membrane-bounded periplasmic space"/>
    <property type="evidence" value="ECO:0007669"/>
    <property type="project" value="TreeGrafter"/>
</dbReference>
<dbReference type="Proteomes" id="UP000184604">
    <property type="component" value="Chromosome"/>
</dbReference>
<gene>
    <name evidence="4" type="ORF">BS101_21275</name>
</gene>
<dbReference type="InterPro" id="IPR050695">
    <property type="entry name" value="N-acetylmuramoyl_amidase_3"/>
</dbReference>
<dbReference type="RefSeq" id="WP_073540799.1">
    <property type="nucleotide sequence ID" value="NZ_CP018335.1"/>
</dbReference>
<dbReference type="AlphaFoldDB" id="A0A1L5FDM1"/>
<dbReference type="Pfam" id="PF13205">
    <property type="entry name" value="Big_5"/>
    <property type="match status" value="1"/>
</dbReference>
<keyword evidence="2" id="KW-0378">Hydrolase</keyword>
<dbReference type="GO" id="GO:0009253">
    <property type="term" value="P:peptidoglycan catabolic process"/>
    <property type="evidence" value="ECO:0007669"/>
    <property type="project" value="InterPro"/>
</dbReference>
<feature type="domain" description="MurNAc-LAA" evidence="3">
    <location>
        <begin position="203"/>
        <end position="316"/>
    </location>
</feature>